<feature type="transmembrane region" description="Helical" evidence="7">
    <location>
        <begin position="201"/>
        <end position="223"/>
    </location>
</feature>
<dbReference type="Gene3D" id="1.20.1630.10">
    <property type="entry name" value="Formate dehydrogenase/DMSO reductase domain"/>
    <property type="match status" value="1"/>
</dbReference>
<dbReference type="PANTHER" id="PTHR34856">
    <property type="entry name" value="PROTEIN NRFD"/>
    <property type="match status" value="1"/>
</dbReference>
<dbReference type="PANTHER" id="PTHR34856:SF2">
    <property type="entry name" value="PROTEIN NRFD"/>
    <property type="match status" value="1"/>
</dbReference>
<dbReference type="Proteomes" id="UP000248806">
    <property type="component" value="Unassembled WGS sequence"/>
</dbReference>
<dbReference type="RefSeq" id="WP_111318291.1">
    <property type="nucleotide sequence ID" value="NZ_BIFX01000001.1"/>
</dbReference>
<comment type="caution">
    <text evidence="8">The sequence shown here is derived from an EMBL/GenBank/DDBJ whole genome shotgun (WGS) entry which is preliminary data.</text>
</comment>
<keyword evidence="6 7" id="KW-0472">Membrane</keyword>
<comment type="subcellular location">
    <subcellularLocation>
        <location evidence="1">Cell membrane</location>
        <topology evidence="1">Multi-pass membrane protein</topology>
    </subcellularLocation>
</comment>
<feature type="transmembrane region" description="Helical" evidence="7">
    <location>
        <begin position="235"/>
        <end position="259"/>
    </location>
</feature>
<keyword evidence="5 7" id="KW-1133">Transmembrane helix</keyword>
<evidence type="ECO:0000313" key="8">
    <source>
        <dbReference type="EMBL" id="PZW36226.1"/>
    </source>
</evidence>
<evidence type="ECO:0000256" key="2">
    <source>
        <dbReference type="ARBA" id="ARBA00008929"/>
    </source>
</evidence>
<organism evidence="8 9">
    <name type="scientific">Thermosporothrix hazakensis</name>
    <dbReference type="NCBI Taxonomy" id="644383"/>
    <lineage>
        <taxon>Bacteria</taxon>
        <taxon>Bacillati</taxon>
        <taxon>Chloroflexota</taxon>
        <taxon>Ktedonobacteria</taxon>
        <taxon>Ktedonobacterales</taxon>
        <taxon>Thermosporotrichaceae</taxon>
        <taxon>Thermosporothrix</taxon>
    </lineage>
</organism>
<dbReference type="InterPro" id="IPR005614">
    <property type="entry name" value="NrfD-like"/>
</dbReference>
<keyword evidence="9" id="KW-1185">Reference proteome</keyword>
<gene>
    <name evidence="8" type="ORF">EI42_00398</name>
</gene>
<dbReference type="InterPro" id="IPR052049">
    <property type="entry name" value="Electron_transfer_protein"/>
</dbReference>
<protein>
    <submittedName>
        <fullName evidence="8">Formate-dependent nitrite reductase membrane component NrfD</fullName>
    </submittedName>
</protein>
<evidence type="ECO:0000256" key="5">
    <source>
        <dbReference type="ARBA" id="ARBA00022989"/>
    </source>
</evidence>
<comment type="similarity">
    <text evidence="2">Belongs to the NrfD family.</text>
</comment>
<evidence type="ECO:0000256" key="6">
    <source>
        <dbReference type="ARBA" id="ARBA00023136"/>
    </source>
</evidence>
<feature type="transmembrane region" description="Helical" evidence="7">
    <location>
        <begin position="159"/>
        <end position="180"/>
    </location>
</feature>
<evidence type="ECO:0000256" key="1">
    <source>
        <dbReference type="ARBA" id="ARBA00004651"/>
    </source>
</evidence>
<evidence type="ECO:0000256" key="7">
    <source>
        <dbReference type="SAM" id="Phobius"/>
    </source>
</evidence>
<feature type="transmembrane region" description="Helical" evidence="7">
    <location>
        <begin position="84"/>
        <end position="107"/>
    </location>
</feature>
<keyword evidence="4 7" id="KW-0812">Transmembrane</keyword>
<proteinExistence type="inferred from homology"/>
<accession>A0A326UD27</accession>
<evidence type="ECO:0000256" key="3">
    <source>
        <dbReference type="ARBA" id="ARBA00022475"/>
    </source>
</evidence>
<evidence type="ECO:0000256" key="4">
    <source>
        <dbReference type="ARBA" id="ARBA00022692"/>
    </source>
</evidence>
<evidence type="ECO:0000313" key="9">
    <source>
        <dbReference type="Proteomes" id="UP000248806"/>
    </source>
</evidence>
<name>A0A326UD27_THEHA</name>
<keyword evidence="3" id="KW-1003">Cell membrane</keyword>
<dbReference type="EMBL" id="QKUF01000001">
    <property type="protein sequence ID" value="PZW36226.1"/>
    <property type="molecule type" value="Genomic_DNA"/>
</dbReference>
<sequence length="382" mass="43008">MHFQLRPFYEHLISKGLPWNTTIIERPSDRLAETLTTYSETEKSLFERLAAFTTDYTPDPERERQEPSYYEYPVLKEPLWRREIVWYFFFGGLAAGCYVIASLASLFGSKEDREVVRTGYYLSLLALLPCPLLLIADLGRPERFLQMLRMFKVKSPMSMGVWGLMGFSFFSGITAMIQAARDGILGKWWGERLLASLPQKLIALPGTLFGFFLGSYTGVLLTATSVPLWSRSKRLGAIFLTSAISTSSALITLMLRLLGAPTKVLHKLEKLEWAALMIEIADILSYLRASGRAARPLVGTGPGEHGRTFWRFQFGTGLVLPWVLQTCSLLKRRKQPQKPGTPGGVLISLLVLIGGYFLRRTIVEAGHTSSRDARTTLWNAKR</sequence>
<feature type="transmembrane region" description="Helical" evidence="7">
    <location>
        <begin position="342"/>
        <end position="358"/>
    </location>
</feature>
<dbReference type="OrthoDB" id="112837at2"/>
<dbReference type="AlphaFoldDB" id="A0A326UD27"/>
<dbReference type="GO" id="GO:0005886">
    <property type="term" value="C:plasma membrane"/>
    <property type="evidence" value="ECO:0007669"/>
    <property type="project" value="UniProtKB-SubCell"/>
</dbReference>
<dbReference type="Pfam" id="PF03916">
    <property type="entry name" value="NrfD"/>
    <property type="match status" value="1"/>
</dbReference>
<feature type="transmembrane region" description="Helical" evidence="7">
    <location>
        <begin position="119"/>
        <end position="139"/>
    </location>
</feature>
<reference evidence="8 9" key="1">
    <citation type="submission" date="2018-06" db="EMBL/GenBank/DDBJ databases">
        <title>Genomic Encyclopedia of Archaeal and Bacterial Type Strains, Phase II (KMG-II): from individual species to whole genera.</title>
        <authorList>
            <person name="Goeker M."/>
        </authorList>
    </citation>
    <scope>NUCLEOTIDE SEQUENCE [LARGE SCALE GENOMIC DNA]</scope>
    <source>
        <strain evidence="8 9">ATCC BAA-1881</strain>
    </source>
</reference>